<feature type="transmembrane region" description="Helical" evidence="1">
    <location>
        <begin position="68"/>
        <end position="96"/>
    </location>
</feature>
<gene>
    <name evidence="2" type="ORF">IIA_05879</name>
</gene>
<evidence type="ECO:0000313" key="3">
    <source>
        <dbReference type="Proteomes" id="UP000006607"/>
    </source>
</evidence>
<feature type="transmembrane region" description="Helical" evidence="1">
    <location>
        <begin position="29"/>
        <end position="56"/>
    </location>
</feature>
<name>A0A9W5K1I9_BACC8</name>
<dbReference type="Pfam" id="PF13536">
    <property type="entry name" value="EmrE"/>
    <property type="match status" value="1"/>
</dbReference>
<dbReference type="EMBL" id="AHER01000063">
    <property type="protein sequence ID" value="EJR11772.1"/>
    <property type="molecule type" value="Genomic_DNA"/>
</dbReference>
<keyword evidence="1" id="KW-0812">Transmembrane</keyword>
<dbReference type="InterPro" id="IPR032713">
    <property type="entry name" value="EmrE"/>
</dbReference>
<evidence type="ECO:0000313" key="2">
    <source>
        <dbReference type="EMBL" id="EJR11772.1"/>
    </source>
</evidence>
<organism evidence="2 3">
    <name type="scientific">Bacillus cereus (strain VD014)</name>
    <dbReference type="NCBI Taxonomy" id="1053223"/>
    <lineage>
        <taxon>Bacteria</taxon>
        <taxon>Bacillati</taxon>
        <taxon>Bacillota</taxon>
        <taxon>Bacilli</taxon>
        <taxon>Bacillales</taxon>
        <taxon>Bacillaceae</taxon>
        <taxon>Bacillus</taxon>
        <taxon>Bacillus cereus group</taxon>
    </lineage>
</organism>
<keyword evidence="1" id="KW-1133">Transmembrane helix</keyword>
<protein>
    <submittedName>
        <fullName evidence="2">Uncharacterized protein</fullName>
    </submittedName>
</protein>
<comment type="caution">
    <text evidence="2">The sequence shown here is derived from an EMBL/GenBank/DDBJ whole genome shotgun (WGS) entry which is preliminary data.</text>
</comment>
<keyword evidence="1" id="KW-0472">Membrane</keyword>
<proteinExistence type="predicted"/>
<reference evidence="2" key="1">
    <citation type="submission" date="2012-04" db="EMBL/GenBank/DDBJ databases">
        <title>The Genome Sequence of Bacillus cereus VD014.</title>
        <authorList>
            <consortium name="The Broad Institute Genome Sequencing Platform"/>
            <consortium name="The Broad Institute Genome Sequencing Center for Infectious Disease"/>
            <person name="Feldgarden M."/>
            <person name="Van der Auwera G.A."/>
            <person name="Mahillon J."/>
            <person name="Duprez V."/>
            <person name="Timmery S."/>
            <person name="Mattelet C."/>
            <person name="Dierick K."/>
            <person name="Sun M."/>
            <person name="Yu Z."/>
            <person name="Zhu L."/>
            <person name="Hu X."/>
            <person name="Shank E.B."/>
            <person name="Swiecicka I."/>
            <person name="Hansen B.M."/>
            <person name="Andrup L."/>
            <person name="Young S.K."/>
            <person name="Zeng Q."/>
            <person name="Gargeya S."/>
            <person name="Fitzgerald M."/>
            <person name="Haas B."/>
            <person name="Abouelleil A."/>
            <person name="Alvarado L."/>
            <person name="Arachchi H.M."/>
            <person name="Berlin A."/>
            <person name="Chapman S.B."/>
            <person name="Goldberg J."/>
            <person name="Griggs A."/>
            <person name="Gujja S."/>
            <person name="Hansen M."/>
            <person name="Howarth C."/>
            <person name="Imamovic A."/>
            <person name="Larimer J."/>
            <person name="McCowen C."/>
            <person name="Montmayeur A."/>
            <person name="Murphy C."/>
            <person name="Neiman D."/>
            <person name="Pearson M."/>
            <person name="Priest M."/>
            <person name="Roberts A."/>
            <person name="Saif S."/>
            <person name="Shea T."/>
            <person name="Sisk P."/>
            <person name="Sykes S."/>
            <person name="Wortman J."/>
            <person name="Nusbaum C."/>
            <person name="Birren B."/>
        </authorList>
    </citation>
    <scope>NUCLEOTIDE SEQUENCE</scope>
    <source>
        <strain evidence="2">VD014</strain>
    </source>
</reference>
<dbReference type="AlphaFoldDB" id="A0A9W5K1I9"/>
<evidence type="ECO:0000256" key="1">
    <source>
        <dbReference type="SAM" id="Phobius"/>
    </source>
</evidence>
<accession>A0A9W5K1I9</accession>
<dbReference type="Proteomes" id="UP000006607">
    <property type="component" value="Unassembled WGS sequence"/>
</dbReference>
<sequence>MLPFLLLLVMSRKKLKVLLQVMGEDLRAWFLWSFVGFGLFYAPLCFAAAHAPGWIIAGDMASYYYIRIFISSMTVFIVSSIVYVLLIITKVLLAYVGSRVLNKLTAGYYQHLRKKR</sequence>